<protein>
    <submittedName>
        <fullName evidence="3">Uncharacterized protein</fullName>
    </submittedName>
</protein>
<organism evidence="3 4">
    <name type="scientific">Polyplosphaeria fusca</name>
    <dbReference type="NCBI Taxonomy" id="682080"/>
    <lineage>
        <taxon>Eukaryota</taxon>
        <taxon>Fungi</taxon>
        <taxon>Dikarya</taxon>
        <taxon>Ascomycota</taxon>
        <taxon>Pezizomycotina</taxon>
        <taxon>Dothideomycetes</taxon>
        <taxon>Pleosporomycetidae</taxon>
        <taxon>Pleosporales</taxon>
        <taxon>Tetraplosphaeriaceae</taxon>
        <taxon>Polyplosphaeria</taxon>
    </lineage>
</organism>
<sequence>MISAVTLVCTIFSQKRTSIHSAAKLMDQFGIFSPAMHVVEYKHTKFQLQNPINSSEFVGNTDDVENAWKKIAYLPDQLVRDEDFPKLQKPSDSLRVTDPKTGEMGYRAGLEVFHQLRCLNLVRMATYPEYFPKLSSDIKDGSGDVRIHLDDCIESLRMSLMCLSDVNVFTFHDKSGFKNPIPDYESHHVCRNFDDIKQWALNNAMPALDV</sequence>
<accession>A0A9P4UYM0</accession>
<reference evidence="3" key="1">
    <citation type="journal article" date="2020" name="Stud. Mycol.">
        <title>101 Dothideomycetes genomes: a test case for predicting lifestyles and emergence of pathogens.</title>
        <authorList>
            <person name="Haridas S."/>
            <person name="Albert R."/>
            <person name="Binder M."/>
            <person name="Bloem J."/>
            <person name="Labutti K."/>
            <person name="Salamov A."/>
            <person name="Andreopoulos B."/>
            <person name="Baker S."/>
            <person name="Barry K."/>
            <person name="Bills G."/>
            <person name="Bluhm B."/>
            <person name="Cannon C."/>
            <person name="Castanera R."/>
            <person name="Culley D."/>
            <person name="Daum C."/>
            <person name="Ezra D."/>
            <person name="Gonzalez J."/>
            <person name="Henrissat B."/>
            <person name="Kuo A."/>
            <person name="Liang C."/>
            <person name="Lipzen A."/>
            <person name="Lutzoni F."/>
            <person name="Magnuson J."/>
            <person name="Mondo S."/>
            <person name="Nolan M."/>
            <person name="Ohm R."/>
            <person name="Pangilinan J."/>
            <person name="Park H.-J."/>
            <person name="Ramirez L."/>
            <person name="Alfaro M."/>
            <person name="Sun H."/>
            <person name="Tritt A."/>
            <person name="Yoshinaga Y."/>
            <person name="Zwiers L.-H."/>
            <person name="Turgeon B."/>
            <person name="Goodwin S."/>
            <person name="Spatafora J."/>
            <person name="Crous P."/>
            <person name="Grigoriev I."/>
        </authorList>
    </citation>
    <scope>NUCLEOTIDE SEQUENCE</scope>
    <source>
        <strain evidence="3">CBS 125425</strain>
    </source>
</reference>
<dbReference type="Proteomes" id="UP000799444">
    <property type="component" value="Unassembled WGS sequence"/>
</dbReference>
<evidence type="ECO:0000256" key="1">
    <source>
        <dbReference type="ARBA" id="ARBA00004685"/>
    </source>
</evidence>
<gene>
    <name evidence="3" type="ORF">EJ04DRAFT_442867</name>
</gene>
<dbReference type="InterPro" id="IPR021765">
    <property type="entry name" value="UstYa-like"/>
</dbReference>
<dbReference type="EMBL" id="ML996194">
    <property type="protein sequence ID" value="KAF2731519.1"/>
    <property type="molecule type" value="Genomic_DNA"/>
</dbReference>
<name>A0A9P4UYM0_9PLEO</name>
<comment type="caution">
    <text evidence="3">The sequence shown here is derived from an EMBL/GenBank/DDBJ whole genome shotgun (WGS) entry which is preliminary data.</text>
</comment>
<evidence type="ECO:0000313" key="4">
    <source>
        <dbReference type="Proteomes" id="UP000799444"/>
    </source>
</evidence>
<dbReference type="PANTHER" id="PTHR33365:SF4">
    <property type="entry name" value="CYCLOCHLOROTINE BIOSYNTHESIS PROTEIN O"/>
    <property type="match status" value="1"/>
</dbReference>
<proteinExistence type="inferred from homology"/>
<evidence type="ECO:0000313" key="3">
    <source>
        <dbReference type="EMBL" id="KAF2731519.1"/>
    </source>
</evidence>
<dbReference type="AlphaFoldDB" id="A0A9P4UYM0"/>
<evidence type="ECO:0000256" key="2">
    <source>
        <dbReference type="ARBA" id="ARBA00035112"/>
    </source>
</evidence>
<keyword evidence="4" id="KW-1185">Reference proteome</keyword>
<dbReference type="Pfam" id="PF11807">
    <property type="entry name" value="UstYa"/>
    <property type="match status" value="1"/>
</dbReference>
<dbReference type="PANTHER" id="PTHR33365">
    <property type="entry name" value="YALI0B05434P"/>
    <property type="match status" value="1"/>
</dbReference>
<dbReference type="GO" id="GO:0043386">
    <property type="term" value="P:mycotoxin biosynthetic process"/>
    <property type="evidence" value="ECO:0007669"/>
    <property type="project" value="InterPro"/>
</dbReference>
<comment type="similarity">
    <text evidence="2">Belongs to the ustYa family.</text>
</comment>
<dbReference type="OrthoDB" id="3687641at2759"/>
<comment type="pathway">
    <text evidence="1">Mycotoxin biosynthesis.</text>
</comment>